<reference evidence="2 3" key="1">
    <citation type="submission" date="2016-10" db="EMBL/GenBank/DDBJ databases">
        <authorList>
            <person name="de Groot N.N."/>
        </authorList>
    </citation>
    <scope>NUCLEOTIDE SEQUENCE [LARGE SCALE GENOMIC DNA]</scope>
    <source>
        <strain evidence="2 3">DSM 2872</strain>
    </source>
</reference>
<dbReference type="PANTHER" id="PTHR38095">
    <property type="entry name" value="ANAEROBIC DIMETHYL SULFOXIDE REDUCTASE CHAIN YNFH"/>
    <property type="match status" value="1"/>
</dbReference>
<accession>A0A1H3ZS18</accession>
<feature type="transmembrane region" description="Helical" evidence="1">
    <location>
        <begin position="12"/>
        <end position="31"/>
    </location>
</feature>
<dbReference type="RefSeq" id="WP_081350085.1">
    <property type="nucleotide sequence ID" value="NZ_FNQG01000012.1"/>
</dbReference>
<sequence length="263" mass="28325">MMMDFSELPLVIFTTLSQMAVGAYVTMYLLGRSNHIGEKTISLTSKIVVVLMALAMAGASTHLGDPLGGPRALLGLTHSWLSREIFLMGAFLGLAFLYALPQLQKVRRCLGFCGSVAGILGIIATAMVYTLPARPAWNTAYPMMFFFLTALAAGPLLTAFIAVKAEGHVCKPALQMAELLLLLELLVTVFYPITQGANLNMPMGWLAVRCAVGQLIPAVMLHRQAAAAGEHNLLLPLLLVIAGELLGHQLFYASVLPYPLFPQ</sequence>
<keyword evidence="1" id="KW-1133">Transmembrane helix</keyword>
<proteinExistence type="predicted"/>
<evidence type="ECO:0000313" key="2">
    <source>
        <dbReference type="EMBL" id="SEA26405.1"/>
    </source>
</evidence>
<dbReference type="GO" id="GO:0009389">
    <property type="term" value="F:dimethyl sulfoxide reductase activity"/>
    <property type="evidence" value="ECO:0007669"/>
    <property type="project" value="TreeGrafter"/>
</dbReference>
<dbReference type="Proteomes" id="UP000183469">
    <property type="component" value="Unassembled WGS sequence"/>
</dbReference>
<dbReference type="GO" id="GO:0019645">
    <property type="term" value="P:anaerobic electron transport chain"/>
    <property type="evidence" value="ECO:0007669"/>
    <property type="project" value="InterPro"/>
</dbReference>
<dbReference type="InterPro" id="IPR007059">
    <property type="entry name" value="DmsC"/>
</dbReference>
<name>A0A1H3ZS18_SELRU</name>
<dbReference type="PANTHER" id="PTHR38095:SF1">
    <property type="entry name" value="ANAEROBIC DIMETHYL SULFOXIDE REDUCTASE CHAIN YNFH"/>
    <property type="match status" value="1"/>
</dbReference>
<protein>
    <submittedName>
        <fullName evidence="2">Anaerobic dimethyl sulfoxide reductase subunit C (DMSO reductase anchor subunit)</fullName>
    </submittedName>
</protein>
<evidence type="ECO:0000256" key="1">
    <source>
        <dbReference type="SAM" id="Phobius"/>
    </source>
</evidence>
<feature type="transmembrane region" description="Helical" evidence="1">
    <location>
        <begin position="199"/>
        <end position="221"/>
    </location>
</feature>
<dbReference type="GO" id="GO:0005886">
    <property type="term" value="C:plasma membrane"/>
    <property type="evidence" value="ECO:0007669"/>
    <property type="project" value="TreeGrafter"/>
</dbReference>
<feature type="transmembrane region" description="Helical" evidence="1">
    <location>
        <begin position="175"/>
        <end position="193"/>
    </location>
</feature>
<dbReference type="EMBL" id="FNQG01000012">
    <property type="protein sequence ID" value="SEA26405.1"/>
    <property type="molecule type" value="Genomic_DNA"/>
</dbReference>
<gene>
    <name evidence="2" type="ORF">SAMN05660648_02568</name>
</gene>
<feature type="transmembrane region" description="Helical" evidence="1">
    <location>
        <begin position="80"/>
        <end position="100"/>
    </location>
</feature>
<feature type="transmembrane region" description="Helical" evidence="1">
    <location>
        <begin position="43"/>
        <end position="60"/>
    </location>
</feature>
<feature type="transmembrane region" description="Helical" evidence="1">
    <location>
        <begin position="143"/>
        <end position="163"/>
    </location>
</feature>
<dbReference type="OrthoDB" id="1681359at2"/>
<evidence type="ECO:0000313" key="3">
    <source>
        <dbReference type="Proteomes" id="UP000183469"/>
    </source>
</evidence>
<feature type="transmembrane region" description="Helical" evidence="1">
    <location>
        <begin position="112"/>
        <end position="131"/>
    </location>
</feature>
<keyword evidence="1" id="KW-0812">Transmembrane</keyword>
<dbReference type="GO" id="GO:0009390">
    <property type="term" value="C:dimethyl sulfoxide reductase complex"/>
    <property type="evidence" value="ECO:0007669"/>
    <property type="project" value="TreeGrafter"/>
</dbReference>
<organism evidence="2 3">
    <name type="scientific">Selenomonas ruminantium</name>
    <dbReference type="NCBI Taxonomy" id="971"/>
    <lineage>
        <taxon>Bacteria</taxon>
        <taxon>Bacillati</taxon>
        <taxon>Bacillota</taxon>
        <taxon>Negativicutes</taxon>
        <taxon>Selenomonadales</taxon>
        <taxon>Selenomonadaceae</taxon>
        <taxon>Selenomonas</taxon>
    </lineage>
</organism>
<feature type="transmembrane region" description="Helical" evidence="1">
    <location>
        <begin position="233"/>
        <end position="253"/>
    </location>
</feature>
<dbReference type="Pfam" id="PF04976">
    <property type="entry name" value="DmsC"/>
    <property type="match status" value="1"/>
</dbReference>
<dbReference type="AlphaFoldDB" id="A0A1H3ZS18"/>
<keyword evidence="1" id="KW-0472">Membrane</keyword>